<dbReference type="EMBL" id="UINC01041088">
    <property type="protein sequence ID" value="SVB41869.1"/>
    <property type="molecule type" value="Genomic_DNA"/>
</dbReference>
<reference evidence="1" key="1">
    <citation type="submission" date="2018-05" db="EMBL/GenBank/DDBJ databases">
        <authorList>
            <person name="Lanie J.A."/>
            <person name="Ng W.-L."/>
            <person name="Kazmierczak K.M."/>
            <person name="Andrzejewski T.M."/>
            <person name="Davidsen T.M."/>
            <person name="Wayne K.J."/>
            <person name="Tettelin H."/>
            <person name="Glass J.I."/>
            <person name="Rusch D."/>
            <person name="Podicherti R."/>
            <person name="Tsui H.-C.T."/>
            <person name="Winkler M.E."/>
        </authorList>
    </citation>
    <scope>NUCLEOTIDE SEQUENCE</scope>
</reference>
<gene>
    <name evidence="1" type="ORF">METZ01_LOCUS194723</name>
</gene>
<organism evidence="1">
    <name type="scientific">marine metagenome</name>
    <dbReference type="NCBI Taxonomy" id="408172"/>
    <lineage>
        <taxon>unclassified sequences</taxon>
        <taxon>metagenomes</taxon>
        <taxon>ecological metagenomes</taxon>
    </lineage>
</organism>
<protein>
    <submittedName>
        <fullName evidence="1">Uncharacterized protein</fullName>
    </submittedName>
</protein>
<dbReference type="AlphaFoldDB" id="A0A382DUM9"/>
<accession>A0A382DUM9</accession>
<evidence type="ECO:0000313" key="1">
    <source>
        <dbReference type="EMBL" id="SVB41869.1"/>
    </source>
</evidence>
<name>A0A382DUM9_9ZZZZ</name>
<sequence length="74" mass="8484">MPSTIWDDHKDKACPLCPNVDLSRTGMHGQRISTSDNFVIYKSDTRDVRTGEKETFLECKYCGALFDKNRKVVN</sequence>
<proteinExistence type="predicted"/>